<gene>
    <name evidence="1" type="ORF">CKQ53_03055</name>
</gene>
<name>A0AAD0SDQ6_9GAMM</name>
<dbReference type="SUPFAM" id="SSF52518">
    <property type="entry name" value="Thiamin diphosphate-binding fold (THDP-binding)"/>
    <property type="match status" value="1"/>
</dbReference>
<sequence>MLTQPNTRNILVCLISQDEKLILDVNLVLDNINSLLNEHNGTSPCQSPPAGDDMFYHQMLEQARHYFSQHQAKNISLTLTCFNTVATALESQAANPQPQSPIECVLLDARDKEPEEEDPFLPFINSQPDALFSPYSTMLLCREDALGKWMNRSGSRKQVRVLHSHPWHRRADILRLILDHLEHAYFSRILMRTYQNGNEPGTLAKTIHRHMTARWGDRWDFHYFTGSMVGRFINSMKALMDGSDPRCLTGNNEHSLAVSALAGWQLYGRAYVIAMTSGMIDEMRGTLANLKHAGAPGMIVCAESLPTVWYPFQGTLDAANDGHAVIAARGLWHCFISTPENLVTGIQGAFQSLDRQPAPTFVLATQTLLESQLDEPEIPPPPARIGTTLSADQRERLNQAIAAINHDRARILWHCDLITEEERTRVLRLTAKAGIGLVDSIIHPGSVPAYRKGEPVQNYLGTLSMYGFNRATYEFLETPPQQGEGKPWLFFLNSRIEQSATPYSAIKLKRNFNVVQVTRDASHLSPFTHLALDMGLTDFLDYLEPRLEVDPEVLTTRLALLERLRSLPAALPSESIETMPMTPNYFFTQLSLLLTDLIQQQGYRYTGVYDVGRCSLSAIRNVVRTDHGFSGWYGRALMGDGLMSLPYIALNNEHNLLAFIGDGARALVPDIEQRLIMSSAKGLLKRGGNVTIFYLTNGGLSMIQSYLDKRYMPSRYQQVDIPMAETKDIPDDSTIHGVNVHRRTLRQFCPTTLREALTAPGRINVFDVWLGHNSEGDGLSLTSEDFWSRRPIANGEIQ</sequence>
<evidence type="ECO:0008006" key="3">
    <source>
        <dbReference type="Google" id="ProtNLM"/>
    </source>
</evidence>
<dbReference type="InterPro" id="IPR029061">
    <property type="entry name" value="THDP-binding"/>
</dbReference>
<dbReference type="EMBL" id="CP023009">
    <property type="protein sequence ID" value="AXW86057.1"/>
    <property type="molecule type" value="Genomic_DNA"/>
</dbReference>
<accession>A0AAD0SDQ6</accession>
<dbReference type="Proteomes" id="UP000263881">
    <property type="component" value="Chromosome"/>
</dbReference>
<keyword evidence="2" id="KW-1185">Reference proteome</keyword>
<dbReference type="AlphaFoldDB" id="A0AAD0SDQ6"/>
<reference evidence="1 2" key="1">
    <citation type="submission" date="2017-08" db="EMBL/GenBank/DDBJ databases">
        <title>Comparative genomics of bacteria isolated from necrotic lesions of AOD affected trees.</title>
        <authorList>
            <person name="Doonan J."/>
            <person name="Denman S."/>
            <person name="McDonald J.E."/>
        </authorList>
    </citation>
    <scope>NUCLEOTIDE SEQUENCE [LARGE SCALE GENOMIC DNA]</scope>
    <source>
        <strain evidence="1 2">477</strain>
    </source>
</reference>
<organism evidence="1 2">
    <name type="scientific">Lonsdalea britannica</name>
    <dbReference type="NCBI Taxonomy" id="1082704"/>
    <lineage>
        <taxon>Bacteria</taxon>
        <taxon>Pseudomonadati</taxon>
        <taxon>Pseudomonadota</taxon>
        <taxon>Gammaproteobacteria</taxon>
        <taxon>Enterobacterales</taxon>
        <taxon>Pectobacteriaceae</taxon>
        <taxon>Lonsdalea</taxon>
    </lineage>
</organism>
<dbReference type="KEGG" id="lbq:CKQ53_03055"/>
<protein>
    <recommendedName>
        <fullName evidence="3">Decarboxylase</fullName>
    </recommendedName>
</protein>
<evidence type="ECO:0000313" key="2">
    <source>
        <dbReference type="Proteomes" id="UP000263881"/>
    </source>
</evidence>
<proteinExistence type="predicted"/>
<evidence type="ECO:0000313" key="1">
    <source>
        <dbReference type="EMBL" id="AXW86057.1"/>
    </source>
</evidence>